<reference evidence="7 9" key="3">
    <citation type="submission" date="2017-11" db="EMBL/GenBank/DDBJ databases">
        <title>De-novo sequencing of pomegranate (Punica granatum L.) genome.</title>
        <authorList>
            <person name="Akparov Z."/>
            <person name="Amiraslanov A."/>
            <person name="Hajiyeva S."/>
            <person name="Abbasov M."/>
            <person name="Kaur K."/>
            <person name="Hamwieh A."/>
            <person name="Solovyev V."/>
            <person name="Salamov A."/>
            <person name="Braich B."/>
            <person name="Kosarev P."/>
            <person name="Mahmoud A."/>
            <person name="Hajiyev E."/>
            <person name="Babayeva S."/>
            <person name="Izzatullayeva V."/>
            <person name="Mammadov A."/>
            <person name="Mammadov A."/>
            <person name="Sharifova S."/>
            <person name="Ojaghi J."/>
            <person name="Eynullazada K."/>
            <person name="Bayramov B."/>
            <person name="Abdulazimova A."/>
            <person name="Shahmuradov I."/>
        </authorList>
    </citation>
    <scope>NUCLEOTIDE SEQUENCE [LARGE SCALE GENOMIC DNA]</scope>
    <source>
        <strain evidence="7">AG2017</strain>
        <strain evidence="9">cv. AG2017</strain>
        <tissue evidence="7">Leaf</tissue>
    </source>
</reference>
<dbReference type="PANTHER" id="PTHR46868">
    <property type="entry name" value="FCS-LIKE ZINC FINGER 11"/>
    <property type="match status" value="1"/>
</dbReference>
<dbReference type="GeneID" id="116200705"/>
<dbReference type="PANTHER" id="PTHR46868:SF4">
    <property type="entry name" value="FLZ-TYPE DOMAIN-CONTAINING PROTEIN"/>
    <property type="match status" value="1"/>
</dbReference>
<evidence type="ECO:0000313" key="6">
    <source>
        <dbReference type="EMBL" id="OWM78196.1"/>
    </source>
</evidence>
<feature type="compositionally biased region" description="Basic and acidic residues" evidence="4">
    <location>
        <begin position="292"/>
        <end position="304"/>
    </location>
</feature>
<keyword evidence="3" id="KW-0862">Zinc</keyword>
<comment type="similarity">
    <text evidence="1">Belongs to the FLZ family.</text>
</comment>
<comment type="caution">
    <text evidence="6">The sequence shown here is derived from an EMBL/GenBank/DDBJ whole genome shotgun (WGS) entry which is preliminary data.</text>
</comment>
<feature type="region of interest" description="Disordered" evidence="4">
    <location>
        <begin position="275"/>
        <end position="304"/>
    </location>
</feature>
<proteinExistence type="inferred from homology"/>
<reference evidence="8" key="1">
    <citation type="journal article" date="2017" name="Plant J.">
        <title>The pomegranate (Punica granatum L.) genome and the genomics of punicalagin biosynthesis.</title>
        <authorList>
            <person name="Qin G."/>
            <person name="Xu C."/>
            <person name="Ming R."/>
            <person name="Tang H."/>
            <person name="Guyot R."/>
            <person name="Kramer E.M."/>
            <person name="Hu Y."/>
            <person name="Yi X."/>
            <person name="Qi Y."/>
            <person name="Xu X."/>
            <person name="Gao Z."/>
            <person name="Pan H."/>
            <person name="Jian J."/>
            <person name="Tian Y."/>
            <person name="Yue Z."/>
            <person name="Xu Y."/>
        </authorList>
    </citation>
    <scope>NUCLEOTIDE SEQUENCE [LARGE SCALE GENOMIC DNA]</scope>
    <source>
        <strain evidence="8">cv. Dabenzi</strain>
    </source>
</reference>
<evidence type="ECO:0000313" key="9">
    <source>
        <dbReference type="Proteomes" id="UP000233551"/>
    </source>
</evidence>
<keyword evidence="9" id="KW-1185">Reference proteome</keyword>
<evidence type="ECO:0000256" key="3">
    <source>
        <dbReference type="ARBA" id="ARBA00022771"/>
    </source>
</evidence>
<dbReference type="EMBL" id="MTKT01002501">
    <property type="protein sequence ID" value="OWM78196.1"/>
    <property type="molecule type" value="Genomic_DNA"/>
</dbReference>
<reference evidence="6" key="2">
    <citation type="submission" date="2017-06" db="EMBL/GenBank/DDBJ databases">
        <title>The pomegranate genome and the genomics of punicalagin biosynthesis.</title>
        <authorList>
            <person name="Xu C."/>
        </authorList>
    </citation>
    <scope>NUCLEOTIDE SEQUENCE [LARGE SCALE GENOMIC DNA]</scope>
    <source>
        <tissue evidence="6">Fresh leaf</tissue>
    </source>
</reference>
<name>A0A218X094_PUNGR</name>
<dbReference type="Proteomes" id="UP000197138">
    <property type="component" value="Unassembled WGS sequence"/>
</dbReference>
<dbReference type="Pfam" id="PF04570">
    <property type="entry name" value="zf-FLZ"/>
    <property type="match status" value="1"/>
</dbReference>
<evidence type="ECO:0000256" key="2">
    <source>
        <dbReference type="ARBA" id="ARBA00022723"/>
    </source>
</evidence>
<feature type="domain" description="FLZ-type" evidence="5">
    <location>
        <begin position="306"/>
        <end position="339"/>
    </location>
</feature>
<dbReference type="AlphaFoldDB" id="A0A218X094"/>
<dbReference type="Proteomes" id="UP000233551">
    <property type="component" value="Unassembled WGS sequence"/>
</dbReference>
<dbReference type="STRING" id="22663.A0A218X094"/>
<dbReference type="EMBL" id="PGOL01002454">
    <property type="protein sequence ID" value="PKI47827.1"/>
    <property type="molecule type" value="Genomic_DNA"/>
</dbReference>
<protein>
    <recommendedName>
        <fullName evidence="5">FLZ-type domain-containing protein</fullName>
    </recommendedName>
</protein>
<evidence type="ECO:0000256" key="4">
    <source>
        <dbReference type="SAM" id="MobiDB-lite"/>
    </source>
</evidence>
<evidence type="ECO:0000256" key="1">
    <source>
        <dbReference type="ARBA" id="ARBA00009374"/>
    </source>
</evidence>
<sequence>MADSSSEFYFHSDIFGLRHISSSLPSIPSPFVGLSTKGPSDSDSVRSPTSPLDFKLFSNLSNSFNHKSPRSNGPHKKWDCSEVGLGIVNSIANEVNSSDDTPVLQHKHIIFGRQVKNIGDFDLNYQCSRFHPVKSNSLPRNYTVLPQRKVRSPEPVLCSTNVSFRNGEFPLKPELLRSRSLDTGKSFSSIEKPSSNCLHSEKLATRTISEKPLEVKESSLPIPVGSSNGSLGSLSAGEIELSEDYTCIISYGPNSKTTHIFGDCILEYFTSSNSSDLKKEEQGTETTTVLESSRKADSHPSEEPSRFCYLCNRELRGREEVYTDGFEKAFCSSECQSKTTEQIDKHSSENSSELIDHENLFLMGTPFAT</sequence>
<dbReference type="GO" id="GO:0008270">
    <property type="term" value="F:zinc ion binding"/>
    <property type="evidence" value="ECO:0007669"/>
    <property type="project" value="UniProtKB-KW"/>
</dbReference>
<keyword evidence="2" id="KW-0479">Metal-binding</keyword>
<dbReference type="InterPro" id="IPR007650">
    <property type="entry name" value="Zf-FLZ_dom"/>
</dbReference>
<gene>
    <name evidence="6" type="ORF">CDL15_Pgr015015</name>
    <name evidence="7" type="ORF">CRG98_031788</name>
</gene>
<accession>A0A218X094</accession>
<organism evidence="6 8">
    <name type="scientific">Punica granatum</name>
    <name type="common">Pomegranate</name>
    <dbReference type="NCBI Taxonomy" id="22663"/>
    <lineage>
        <taxon>Eukaryota</taxon>
        <taxon>Viridiplantae</taxon>
        <taxon>Streptophyta</taxon>
        <taxon>Embryophyta</taxon>
        <taxon>Tracheophyta</taxon>
        <taxon>Spermatophyta</taxon>
        <taxon>Magnoliopsida</taxon>
        <taxon>eudicotyledons</taxon>
        <taxon>Gunneridae</taxon>
        <taxon>Pentapetalae</taxon>
        <taxon>rosids</taxon>
        <taxon>malvids</taxon>
        <taxon>Myrtales</taxon>
        <taxon>Lythraceae</taxon>
        <taxon>Punica</taxon>
    </lineage>
</organism>
<evidence type="ECO:0000313" key="7">
    <source>
        <dbReference type="EMBL" id="PKI47827.1"/>
    </source>
</evidence>
<dbReference type="OrthoDB" id="1153198at2759"/>
<evidence type="ECO:0000259" key="5">
    <source>
        <dbReference type="Pfam" id="PF04570"/>
    </source>
</evidence>
<keyword evidence="3" id="KW-0863">Zinc-finger</keyword>
<evidence type="ECO:0000313" key="8">
    <source>
        <dbReference type="Proteomes" id="UP000197138"/>
    </source>
</evidence>
<dbReference type="InterPro" id="IPR044585">
    <property type="entry name" value="FLZ10/11"/>
</dbReference>